<evidence type="ECO:0000313" key="8">
    <source>
        <dbReference type="Proteomes" id="UP000474159"/>
    </source>
</evidence>
<dbReference type="PANTHER" id="PTHR43461:SF1">
    <property type="entry name" value="TRANSMEMBRANE PROTEIN 256"/>
    <property type="match status" value="1"/>
</dbReference>
<dbReference type="Pfam" id="PF04241">
    <property type="entry name" value="DUF423"/>
    <property type="match status" value="1"/>
</dbReference>
<keyword evidence="4 6" id="KW-1133">Transmembrane helix</keyword>
<sequence>MRPVLAGPERILLAVAGLAGLLGVAASAAAAHRVDAPSLTIAAQFLLFHAPALIGLALLAGSGLAPLRLTRIAAFALALGLALFCGDLALRALAQTPLFPMAAPTGGVLLMAGWLLVGIAALVPARA</sequence>
<evidence type="ECO:0000256" key="2">
    <source>
        <dbReference type="ARBA" id="ARBA00009694"/>
    </source>
</evidence>
<dbReference type="EMBL" id="VZZK01000001">
    <property type="protein sequence ID" value="KAB1081673.1"/>
    <property type="molecule type" value="Genomic_DNA"/>
</dbReference>
<name>A0A6L3TCA7_9HYPH</name>
<evidence type="ECO:0000256" key="5">
    <source>
        <dbReference type="ARBA" id="ARBA00023136"/>
    </source>
</evidence>
<comment type="similarity">
    <text evidence="2">Belongs to the UPF0382 family.</text>
</comment>
<keyword evidence="5 6" id="KW-0472">Membrane</keyword>
<dbReference type="OrthoDB" id="7173378at2"/>
<dbReference type="Proteomes" id="UP000474159">
    <property type="component" value="Unassembled WGS sequence"/>
</dbReference>
<dbReference type="PANTHER" id="PTHR43461">
    <property type="entry name" value="TRANSMEMBRANE PROTEIN 256"/>
    <property type="match status" value="1"/>
</dbReference>
<dbReference type="AlphaFoldDB" id="A0A6L3TCA7"/>
<feature type="transmembrane region" description="Helical" evidence="6">
    <location>
        <begin position="72"/>
        <end position="94"/>
    </location>
</feature>
<keyword evidence="8" id="KW-1185">Reference proteome</keyword>
<comment type="subcellular location">
    <subcellularLocation>
        <location evidence="1">Membrane</location>
        <topology evidence="1">Multi-pass membrane protein</topology>
    </subcellularLocation>
</comment>
<dbReference type="GO" id="GO:0005886">
    <property type="term" value="C:plasma membrane"/>
    <property type="evidence" value="ECO:0007669"/>
    <property type="project" value="TreeGrafter"/>
</dbReference>
<comment type="caution">
    <text evidence="7">The sequence shown here is derived from an EMBL/GenBank/DDBJ whole genome shotgun (WGS) entry which is preliminary data.</text>
</comment>
<gene>
    <name evidence="7" type="ORF">F6X53_00795</name>
</gene>
<evidence type="ECO:0000256" key="1">
    <source>
        <dbReference type="ARBA" id="ARBA00004141"/>
    </source>
</evidence>
<feature type="transmembrane region" description="Helical" evidence="6">
    <location>
        <begin position="41"/>
        <end position="60"/>
    </location>
</feature>
<dbReference type="InterPro" id="IPR006696">
    <property type="entry name" value="DUF423"/>
</dbReference>
<dbReference type="RefSeq" id="WP_150996212.1">
    <property type="nucleotide sequence ID" value="NZ_BPQY01000171.1"/>
</dbReference>
<reference evidence="7 8" key="1">
    <citation type="submission" date="2019-09" db="EMBL/GenBank/DDBJ databases">
        <title>YIM 48816 draft genome.</title>
        <authorList>
            <person name="Jiang L."/>
        </authorList>
    </citation>
    <scope>NUCLEOTIDE SEQUENCE [LARGE SCALE GENOMIC DNA]</scope>
    <source>
        <strain evidence="7 8">YIM 48816</strain>
    </source>
</reference>
<evidence type="ECO:0000256" key="4">
    <source>
        <dbReference type="ARBA" id="ARBA00022989"/>
    </source>
</evidence>
<evidence type="ECO:0000256" key="6">
    <source>
        <dbReference type="SAM" id="Phobius"/>
    </source>
</evidence>
<feature type="transmembrane region" description="Helical" evidence="6">
    <location>
        <begin position="106"/>
        <end position="125"/>
    </location>
</feature>
<accession>A0A6L3TCA7</accession>
<protein>
    <submittedName>
        <fullName evidence="7">DUF423 domain-containing protein</fullName>
    </submittedName>
</protein>
<proteinExistence type="inferred from homology"/>
<keyword evidence="3 6" id="KW-0812">Transmembrane</keyword>
<evidence type="ECO:0000313" key="7">
    <source>
        <dbReference type="EMBL" id="KAB1081673.1"/>
    </source>
</evidence>
<organism evidence="7 8">
    <name type="scientific">Methylobacterium soli</name>
    <dbReference type="NCBI Taxonomy" id="553447"/>
    <lineage>
        <taxon>Bacteria</taxon>
        <taxon>Pseudomonadati</taxon>
        <taxon>Pseudomonadota</taxon>
        <taxon>Alphaproteobacteria</taxon>
        <taxon>Hyphomicrobiales</taxon>
        <taxon>Methylobacteriaceae</taxon>
        <taxon>Methylobacterium</taxon>
    </lineage>
</organism>
<evidence type="ECO:0000256" key="3">
    <source>
        <dbReference type="ARBA" id="ARBA00022692"/>
    </source>
</evidence>